<evidence type="ECO:0000313" key="5">
    <source>
        <dbReference type="EMBL" id="GAA5101915.1"/>
    </source>
</evidence>
<name>A0ABP9MWH7_9GAMM</name>
<evidence type="ECO:0000313" key="6">
    <source>
        <dbReference type="Proteomes" id="UP001500631"/>
    </source>
</evidence>
<feature type="transmembrane region" description="Helical" evidence="4">
    <location>
        <begin position="90"/>
        <end position="110"/>
    </location>
</feature>
<feature type="transmembrane region" description="Helical" evidence="4">
    <location>
        <begin position="149"/>
        <end position="172"/>
    </location>
</feature>
<sequence>MLLKILFYVFSLILLYAAVRVITARNPVTAVMHLILCFVTTAALWMLIQAEFLGLALVVIYVGAVMVLFLFVVMMIDVSTELVKQGFIKYLPLGIVLTLIMIVEMGMVLVGKNSVFSETHPYAVEVVSSAVSASYSNTANLGMYLYTHYIYAFEIVALILLVGMIAAISLTLRPRRSYTRYMPVSEQLKARPEERLKVVKLDASQWEALPVETPTAEKGEG</sequence>
<evidence type="ECO:0000256" key="4">
    <source>
        <dbReference type="RuleBase" id="RU004429"/>
    </source>
</evidence>
<dbReference type="PANTHER" id="PTHR33269:SF17">
    <property type="entry name" value="NADH-UBIQUINONE OXIDOREDUCTASE CHAIN 6"/>
    <property type="match status" value="1"/>
</dbReference>
<comment type="function">
    <text evidence="4">NDH-1 shuttles electrons from NADH, via FMN and iron-sulfur (Fe-S) centers, to quinones in the respiratory chain. Couples the redox reaction to proton translocation (for every two electrons transferred, four hydrogen ions are translocated across the cytoplasmic membrane), and thus conserves the redox energy in a proton gradient.</text>
</comment>
<comment type="subunit">
    <text evidence="3">Composed of 13 different subunits. Subunits NuoA, H, J, K, L, M, N constitute the membrane sector of the complex.</text>
</comment>
<keyword evidence="4" id="KW-1133">Transmembrane helix</keyword>
<comment type="catalytic activity">
    <reaction evidence="4">
        <text>a quinone + NADH + 5 H(+)(in) = a quinol + NAD(+) + 4 H(+)(out)</text>
        <dbReference type="Rhea" id="RHEA:57888"/>
        <dbReference type="ChEBI" id="CHEBI:15378"/>
        <dbReference type="ChEBI" id="CHEBI:24646"/>
        <dbReference type="ChEBI" id="CHEBI:57540"/>
        <dbReference type="ChEBI" id="CHEBI:57945"/>
        <dbReference type="ChEBI" id="CHEBI:132124"/>
    </reaction>
</comment>
<keyword evidence="4" id="KW-0472">Membrane</keyword>
<dbReference type="EC" id="7.1.1.-" evidence="4"/>
<comment type="subcellular location">
    <subcellularLocation>
        <location evidence="4">Cell membrane</location>
        <topology evidence="4">Multi-pass membrane protein</topology>
    </subcellularLocation>
</comment>
<feature type="transmembrane region" description="Helical" evidence="4">
    <location>
        <begin position="6"/>
        <end position="23"/>
    </location>
</feature>
<reference evidence="6" key="1">
    <citation type="journal article" date="2019" name="Int. J. Syst. Evol. Microbiol.">
        <title>The Global Catalogue of Microorganisms (GCM) 10K type strain sequencing project: providing services to taxonomists for standard genome sequencing and annotation.</title>
        <authorList>
            <consortium name="The Broad Institute Genomics Platform"/>
            <consortium name="The Broad Institute Genome Sequencing Center for Infectious Disease"/>
            <person name="Wu L."/>
            <person name="Ma J."/>
        </authorList>
    </citation>
    <scope>NUCLEOTIDE SEQUENCE [LARGE SCALE GENOMIC DNA]</scope>
    <source>
        <strain evidence="6">JCM 18424</strain>
    </source>
</reference>
<dbReference type="Proteomes" id="UP001500631">
    <property type="component" value="Unassembled WGS sequence"/>
</dbReference>
<dbReference type="EMBL" id="BAABKE010000006">
    <property type="protein sequence ID" value="GAA5101915.1"/>
    <property type="molecule type" value="Genomic_DNA"/>
</dbReference>
<proteinExistence type="inferred from homology"/>
<dbReference type="NCBIfam" id="NF005164">
    <property type="entry name" value="PRK06638.1-4"/>
    <property type="match status" value="1"/>
</dbReference>
<protein>
    <recommendedName>
        <fullName evidence="2 4">NADH-quinone oxidoreductase subunit J</fullName>
        <ecNumber evidence="4">7.1.1.-</ecNumber>
    </recommendedName>
</protein>
<dbReference type="Gene3D" id="1.20.120.1200">
    <property type="entry name" value="NADH-ubiquinone/plastoquinone oxidoreductase chain 6, subunit NuoJ"/>
    <property type="match status" value="1"/>
</dbReference>
<feature type="transmembrane region" description="Helical" evidence="4">
    <location>
        <begin position="54"/>
        <end position="78"/>
    </location>
</feature>
<feature type="transmembrane region" description="Helical" evidence="4">
    <location>
        <begin position="30"/>
        <end position="48"/>
    </location>
</feature>
<dbReference type="InterPro" id="IPR042106">
    <property type="entry name" value="Nuo/plastoQ_OxRdtase_6_NuoJ"/>
</dbReference>
<keyword evidence="4" id="KW-0812">Transmembrane</keyword>
<comment type="similarity">
    <text evidence="1 4">Belongs to the complex I subunit 6 family.</text>
</comment>
<keyword evidence="4" id="KW-1003">Cell membrane</keyword>
<keyword evidence="4" id="KW-0520">NAD</keyword>
<evidence type="ECO:0000256" key="1">
    <source>
        <dbReference type="ARBA" id="ARBA00005698"/>
    </source>
</evidence>
<dbReference type="RefSeq" id="WP_077926301.1">
    <property type="nucleotide sequence ID" value="NZ_BAABKE010000006.1"/>
</dbReference>
<comment type="caution">
    <text evidence="5">The sequence shown here is derived from an EMBL/GenBank/DDBJ whole genome shotgun (WGS) entry which is preliminary data.</text>
</comment>
<accession>A0ABP9MWH7</accession>
<keyword evidence="6" id="KW-1185">Reference proteome</keyword>
<dbReference type="Pfam" id="PF00499">
    <property type="entry name" value="Oxidored_q3"/>
    <property type="match status" value="1"/>
</dbReference>
<dbReference type="InterPro" id="IPR001457">
    <property type="entry name" value="NADH_UbQ/plastoQ_OxRdtase_su6"/>
</dbReference>
<evidence type="ECO:0000256" key="3">
    <source>
        <dbReference type="ARBA" id="ARBA00025811"/>
    </source>
</evidence>
<dbReference type="PANTHER" id="PTHR33269">
    <property type="entry name" value="NADH-UBIQUINONE OXIDOREDUCTASE CHAIN 6"/>
    <property type="match status" value="1"/>
</dbReference>
<organism evidence="5 6">
    <name type="scientific">Wohlfahrtiimonas larvae</name>
    <dbReference type="NCBI Taxonomy" id="1157986"/>
    <lineage>
        <taxon>Bacteria</taxon>
        <taxon>Pseudomonadati</taxon>
        <taxon>Pseudomonadota</taxon>
        <taxon>Gammaproteobacteria</taxon>
        <taxon>Cardiobacteriales</taxon>
        <taxon>Ignatzschineriaceae</taxon>
        <taxon>Wohlfahrtiimonas</taxon>
    </lineage>
</organism>
<gene>
    <name evidence="5" type="ORF">GCM10023338_18520</name>
</gene>
<keyword evidence="4" id="KW-0874">Quinone</keyword>
<evidence type="ECO:0000256" key="2">
    <source>
        <dbReference type="ARBA" id="ARBA00019907"/>
    </source>
</evidence>